<sequence length="100" mass="10982">MGVGILVLLLRQSREQQSTLLLSAVPHHMERILAVTGLLTAFHIEASVEEAVQVVQGSTKAGGRATATGRRAGPPPASSQPEHRCRETAHRLVRRYRRRP</sequence>
<dbReference type="Gene3D" id="3.30.750.24">
    <property type="entry name" value="STAS domain"/>
    <property type="match status" value="1"/>
</dbReference>
<proteinExistence type="predicted"/>
<evidence type="ECO:0000259" key="2">
    <source>
        <dbReference type="PROSITE" id="PS50801"/>
    </source>
</evidence>
<feature type="region of interest" description="Disordered" evidence="1">
    <location>
        <begin position="58"/>
        <end position="100"/>
    </location>
</feature>
<dbReference type="EMBL" id="SMLD01000012">
    <property type="protein sequence ID" value="TDE57721.1"/>
    <property type="molecule type" value="Genomic_DNA"/>
</dbReference>
<evidence type="ECO:0000313" key="4">
    <source>
        <dbReference type="Proteomes" id="UP000295136"/>
    </source>
</evidence>
<dbReference type="PROSITE" id="PS50801">
    <property type="entry name" value="STAS"/>
    <property type="match status" value="1"/>
</dbReference>
<dbReference type="Proteomes" id="UP000295136">
    <property type="component" value="Unassembled WGS sequence"/>
</dbReference>
<feature type="compositionally biased region" description="Basic residues" evidence="1">
    <location>
        <begin position="91"/>
        <end position="100"/>
    </location>
</feature>
<feature type="compositionally biased region" description="Low complexity" evidence="1">
    <location>
        <begin position="58"/>
        <end position="72"/>
    </location>
</feature>
<evidence type="ECO:0000256" key="1">
    <source>
        <dbReference type="SAM" id="MobiDB-lite"/>
    </source>
</evidence>
<organism evidence="3 4">
    <name type="scientific">Nonomuraea mesophila</name>
    <dbReference type="NCBI Taxonomy" id="2530382"/>
    <lineage>
        <taxon>Bacteria</taxon>
        <taxon>Bacillati</taxon>
        <taxon>Actinomycetota</taxon>
        <taxon>Actinomycetes</taxon>
        <taxon>Streptosporangiales</taxon>
        <taxon>Streptosporangiaceae</taxon>
        <taxon>Nonomuraea</taxon>
    </lineage>
</organism>
<dbReference type="SUPFAM" id="SSF52091">
    <property type="entry name" value="SpoIIaa-like"/>
    <property type="match status" value="1"/>
</dbReference>
<dbReference type="InterPro" id="IPR002645">
    <property type="entry name" value="STAS_dom"/>
</dbReference>
<protein>
    <recommendedName>
        <fullName evidence="2">STAS domain-containing protein</fullName>
    </recommendedName>
</protein>
<dbReference type="AlphaFoldDB" id="A0A4R5FUI0"/>
<gene>
    <name evidence="3" type="ORF">E1295_07070</name>
</gene>
<evidence type="ECO:0000313" key="3">
    <source>
        <dbReference type="EMBL" id="TDE57721.1"/>
    </source>
</evidence>
<comment type="caution">
    <text evidence="3">The sequence shown here is derived from an EMBL/GenBank/DDBJ whole genome shotgun (WGS) entry which is preliminary data.</text>
</comment>
<reference evidence="3 4" key="1">
    <citation type="submission" date="2019-03" db="EMBL/GenBank/DDBJ databases">
        <title>Draft genome sequences of novel Actinobacteria.</title>
        <authorList>
            <person name="Sahin N."/>
            <person name="Ay H."/>
            <person name="Saygin H."/>
        </authorList>
    </citation>
    <scope>NUCLEOTIDE SEQUENCE [LARGE SCALE GENOMIC DNA]</scope>
    <source>
        <strain evidence="3 4">6K102</strain>
    </source>
</reference>
<name>A0A4R5FUI0_9ACTN</name>
<feature type="compositionally biased region" description="Basic and acidic residues" evidence="1">
    <location>
        <begin position="81"/>
        <end position="90"/>
    </location>
</feature>
<keyword evidence="4" id="KW-1185">Reference proteome</keyword>
<accession>A0A4R5FUI0</accession>
<dbReference type="InterPro" id="IPR036513">
    <property type="entry name" value="STAS_dom_sf"/>
</dbReference>
<feature type="domain" description="STAS" evidence="2">
    <location>
        <begin position="1"/>
        <end position="55"/>
    </location>
</feature>